<protein>
    <submittedName>
        <fullName evidence="2">Uncharacterized protein</fullName>
    </submittedName>
</protein>
<reference evidence="2 3" key="1">
    <citation type="submission" date="2015-08" db="EMBL/GenBank/DDBJ databases">
        <title>The complete genome sequence of Bacillus beveridgei MLTeJB.</title>
        <authorList>
            <person name="Hanson T.E."/>
            <person name="Mesa C."/>
            <person name="Basesman S.M."/>
            <person name="Oremland R.S."/>
        </authorList>
    </citation>
    <scope>NUCLEOTIDE SEQUENCE [LARGE SCALE GENOMIC DNA]</scope>
    <source>
        <strain evidence="2 3">MLTeJB</strain>
    </source>
</reference>
<dbReference type="STRING" id="632773.BBEV_3144"/>
<feature type="coiled-coil region" evidence="1">
    <location>
        <begin position="48"/>
        <end position="79"/>
    </location>
</feature>
<dbReference type="Proteomes" id="UP000094463">
    <property type="component" value="Chromosome"/>
</dbReference>
<keyword evidence="1" id="KW-0175">Coiled coil</keyword>
<dbReference type="AlphaFoldDB" id="A0A1D7QZS0"/>
<dbReference type="KEGG" id="bbev:BBEV_3144"/>
<evidence type="ECO:0000313" key="3">
    <source>
        <dbReference type="Proteomes" id="UP000094463"/>
    </source>
</evidence>
<evidence type="ECO:0000313" key="2">
    <source>
        <dbReference type="EMBL" id="AOM84460.1"/>
    </source>
</evidence>
<sequence>MGVRHHFSQIHEKEVAEGLERVEILLDDGRYQAVLEGLEELLDYGVMKSELDEMIDETQETLKAQEDETKERLQAAITEYYDDVTGDTIYVPEGHSTQYVDIDRNQTSFYPRIVESGSISMFTIVAGFGQDDWVFFDSIIFNADGERFTWDLSYFDRQSEVGGGVFEWYILSELDIPTIMDDLELISSSDEVQVRFQGNGFRDYTLTENDKNKIRDMFDFYHLNEFEGISF</sequence>
<dbReference type="EMBL" id="CP012502">
    <property type="protein sequence ID" value="AOM84460.1"/>
    <property type="molecule type" value="Genomic_DNA"/>
</dbReference>
<evidence type="ECO:0000256" key="1">
    <source>
        <dbReference type="SAM" id="Coils"/>
    </source>
</evidence>
<keyword evidence="3" id="KW-1185">Reference proteome</keyword>
<gene>
    <name evidence="2" type="ORF">BBEV_3144</name>
</gene>
<name>A0A1D7QZS0_9BACI</name>
<proteinExistence type="predicted"/>
<organism evidence="2 3">
    <name type="scientific">Salisediminibacterium beveridgei</name>
    <dbReference type="NCBI Taxonomy" id="632773"/>
    <lineage>
        <taxon>Bacteria</taxon>
        <taxon>Bacillati</taxon>
        <taxon>Bacillota</taxon>
        <taxon>Bacilli</taxon>
        <taxon>Bacillales</taxon>
        <taxon>Bacillaceae</taxon>
        <taxon>Salisediminibacterium</taxon>
    </lineage>
</organism>
<accession>A0A1D7QZS0</accession>